<evidence type="ECO:0000256" key="4">
    <source>
        <dbReference type="ARBA" id="ARBA00022679"/>
    </source>
</evidence>
<dbReference type="GO" id="GO:0004673">
    <property type="term" value="F:protein histidine kinase activity"/>
    <property type="evidence" value="ECO:0007669"/>
    <property type="project" value="UniProtKB-EC"/>
</dbReference>
<protein>
    <submittedName>
        <fullName evidence="9">Sensor histidine kinase YehU</fullName>
        <ecNumber evidence="9">2.7.13.3</ecNumber>
    </submittedName>
</protein>
<evidence type="ECO:0000256" key="6">
    <source>
        <dbReference type="SAM" id="MobiDB-lite"/>
    </source>
</evidence>
<dbReference type="EC" id="2.7.13.3" evidence="9"/>
<dbReference type="PANTHER" id="PTHR34220">
    <property type="entry name" value="SENSOR HISTIDINE KINASE YPDA"/>
    <property type="match status" value="1"/>
</dbReference>
<evidence type="ECO:0000313" key="9">
    <source>
        <dbReference type="EMBL" id="UQZ83495.1"/>
    </source>
</evidence>
<dbReference type="EMBL" id="CP027059">
    <property type="protein sequence ID" value="UQZ83495.1"/>
    <property type="molecule type" value="Genomic_DNA"/>
</dbReference>
<dbReference type="InterPro" id="IPR010559">
    <property type="entry name" value="Sig_transdc_His_kin_internal"/>
</dbReference>
<dbReference type="InterPro" id="IPR050640">
    <property type="entry name" value="Bact_2-comp_sensor_kinase"/>
</dbReference>
<evidence type="ECO:0000256" key="5">
    <source>
        <dbReference type="ARBA" id="ARBA00023136"/>
    </source>
</evidence>
<reference evidence="9" key="1">
    <citation type="submission" date="2018-02" db="EMBL/GenBank/DDBJ databases">
        <authorList>
            <person name="Kim S.-K."/>
            <person name="Jung H.-I."/>
            <person name="Lee S.-W."/>
        </authorList>
    </citation>
    <scope>NUCLEOTIDE SEQUENCE</scope>
    <source>
        <strain evidence="9">SK3146</strain>
    </source>
</reference>
<evidence type="ECO:0000256" key="3">
    <source>
        <dbReference type="ARBA" id="ARBA00022553"/>
    </source>
</evidence>
<keyword evidence="9" id="KW-0418">Kinase</keyword>
<accession>A0ABY4RN97</accession>
<dbReference type="InterPro" id="IPR003660">
    <property type="entry name" value="HAMP_dom"/>
</dbReference>
<dbReference type="Proteomes" id="UP001057134">
    <property type="component" value="Chromosome"/>
</dbReference>
<dbReference type="SUPFAM" id="SSF55874">
    <property type="entry name" value="ATPase domain of HSP90 chaperone/DNA topoisomerase II/histidine kinase"/>
    <property type="match status" value="1"/>
</dbReference>
<keyword evidence="7" id="KW-1133">Transmembrane helix</keyword>
<comment type="subcellular location">
    <subcellularLocation>
        <location evidence="1">Cell membrane</location>
        <topology evidence="1">Multi-pass membrane protein</topology>
    </subcellularLocation>
</comment>
<evidence type="ECO:0000256" key="1">
    <source>
        <dbReference type="ARBA" id="ARBA00004651"/>
    </source>
</evidence>
<gene>
    <name evidence="9" type="primary">yehU_10</name>
    <name evidence="9" type="ORF">SK3146_02682</name>
</gene>
<organism evidence="9 10">
    <name type="scientific">Paenibacillus konkukensis</name>
    <dbReference type="NCBI Taxonomy" id="2020716"/>
    <lineage>
        <taxon>Bacteria</taxon>
        <taxon>Bacillati</taxon>
        <taxon>Bacillota</taxon>
        <taxon>Bacilli</taxon>
        <taxon>Bacillales</taxon>
        <taxon>Paenibacillaceae</taxon>
        <taxon>Paenibacillus</taxon>
    </lineage>
</organism>
<keyword evidence="4 9" id="KW-0808">Transferase</keyword>
<keyword evidence="2" id="KW-1003">Cell membrane</keyword>
<dbReference type="Gene3D" id="3.30.565.10">
    <property type="entry name" value="Histidine kinase-like ATPase, C-terminal domain"/>
    <property type="match status" value="1"/>
</dbReference>
<keyword evidence="10" id="KW-1185">Reference proteome</keyword>
<feature type="domain" description="HAMP" evidence="8">
    <location>
        <begin position="319"/>
        <end position="371"/>
    </location>
</feature>
<sequence>MERLFKKYPIRYLYFGSFTVFVILLLMIIVWTSYHFSMKSIVKTAASYQEKMLVGLNDHLQSQFNFIESISLSASRNQDMINLLGNPADPYERHTLEERVTSSLLRAAFSSPVIDSIHVYIGAPPSINTIGPIMYLKLEEMNKEPWSDLVMQSDFVWIGEHNAQTQNGVIPVASFAHKLTSISGDYAGVILINIKASTIQDMLGEQGLQSLRLLLDSSGRKIVQAGNPGIVLNETDYQNIVRSVDGLSEAHQTSSVKQLLSFEKALIVSSQMTRSGWIVTEITPWHLLAQDSWSMIGVLCAIGAVSIVAVLLISLYLTRMYNKPIYLLLQSMNRYPELDLNPKLPRDYNNEFGQLFTGYDRLLGRIKDLLVSLEEQYRRKKETEIKALQAMINPHFLYNTLDQLNWMAIKDGNSRMSRVLDMTGRMLRIGLSGGESLIPVSQELDFVEYYLQIQRTRLGDSKIHYRVDASEEALELYIPKMTLQPFVENCIKHGFHEREHGAIAIGVEVEDGWLLVTITDNGNGLGYAQTIGKKTSGGYGIGNVRSRLDAFFEHHYQLDIQGLGREGTQVTLRIPKLASNNQGKDEADHVENSDH</sequence>
<proteinExistence type="predicted"/>
<keyword evidence="3" id="KW-0597">Phosphoprotein</keyword>
<evidence type="ECO:0000256" key="7">
    <source>
        <dbReference type="SAM" id="Phobius"/>
    </source>
</evidence>
<evidence type="ECO:0000256" key="2">
    <source>
        <dbReference type="ARBA" id="ARBA00022475"/>
    </source>
</evidence>
<dbReference type="PROSITE" id="PS50885">
    <property type="entry name" value="HAMP"/>
    <property type="match status" value="1"/>
</dbReference>
<feature type="transmembrane region" description="Helical" evidence="7">
    <location>
        <begin position="293"/>
        <end position="317"/>
    </location>
</feature>
<dbReference type="InterPro" id="IPR036890">
    <property type="entry name" value="HATPase_C_sf"/>
</dbReference>
<name>A0ABY4RN97_9BACL</name>
<dbReference type="PANTHER" id="PTHR34220:SF7">
    <property type="entry name" value="SENSOR HISTIDINE KINASE YPDA"/>
    <property type="match status" value="1"/>
</dbReference>
<keyword evidence="5 7" id="KW-0472">Membrane</keyword>
<feature type="region of interest" description="Disordered" evidence="6">
    <location>
        <begin position="576"/>
        <end position="595"/>
    </location>
</feature>
<feature type="transmembrane region" description="Helical" evidence="7">
    <location>
        <begin position="12"/>
        <end position="34"/>
    </location>
</feature>
<reference evidence="9" key="2">
    <citation type="journal article" date="2021" name="J Anim Sci Technol">
        <title>Complete genome sequence of Paenibacillus konkukensis sp. nov. SK3146 as a potential probiotic strain.</title>
        <authorList>
            <person name="Jung H.I."/>
            <person name="Park S."/>
            <person name="Niu K.M."/>
            <person name="Lee S.W."/>
            <person name="Kothari D."/>
            <person name="Yi K.J."/>
            <person name="Kim S.K."/>
        </authorList>
    </citation>
    <scope>NUCLEOTIDE SEQUENCE</scope>
    <source>
        <strain evidence="9">SK3146</strain>
    </source>
</reference>
<dbReference type="Gene3D" id="6.10.340.10">
    <property type="match status" value="1"/>
</dbReference>
<dbReference type="RefSeq" id="WP_249865506.1">
    <property type="nucleotide sequence ID" value="NZ_CP027059.1"/>
</dbReference>
<evidence type="ECO:0000313" key="10">
    <source>
        <dbReference type="Proteomes" id="UP001057134"/>
    </source>
</evidence>
<evidence type="ECO:0000259" key="8">
    <source>
        <dbReference type="PROSITE" id="PS50885"/>
    </source>
</evidence>
<feature type="compositionally biased region" description="Basic and acidic residues" evidence="6">
    <location>
        <begin position="583"/>
        <end position="595"/>
    </location>
</feature>
<keyword evidence="7" id="KW-0812">Transmembrane</keyword>
<dbReference type="Pfam" id="PF06580">
    <property type="entry name" value="His_kinase"/>
    <property type="match status" value="1"/>
</dbReference>